<organism evidence="1 2">
    <name type="scientific">Mythimna loreyi</name>
    <dbReference type="NCBI Taxonomy" id="667449"/>
    <lineage>
        <taxon>Eukaryota</taxon>
        <taxon>Metazoa</taxon>
        <taxon>Ecdysozoa</taxon>
        <taxon>Arthropoda</taxon>
        <taxon>Hexapoda</taxon>
        <taxon>Insecta</taxon>
        <taxon>Pterygota</taxon>
        <taxon>Neoptera</taxon>
        <taxon>Endopterygota</taxon>
        <taxon>Lepidoptera</taxon>
        <taxon>Glossata</taxon>
        <taxon>Ditrysia</taxon>
        <taxon>Noctuoidea</taxon>
        <taxon>Noctuidae</taxon>
        <taxon>Noctuinae</taxon>
        <taxon>Hadenini</taxon>
        <taxon>Mythimna</taxon>
    </lineage>
</organism>
<evidence type="ECO:0000313" key="2">
    <source>
        <dbReference type="Proteomes" id="UP001231649"/>
    </source>
</evidence>
<comment type="caution">
    <text evidence="1">The sequence shown here is derived from an EMBL/GenBank/DDBJ whole genome shotgun (WGS) entry which is preliminary data.</text>
</comment>
<protein>
    <submittedName>
        <fullName evidence="1">Uncharacterized protein</fullName>
    </submittedName>
</protein>
<gene>
    <name evidence="1" type="ORF">PYW08_011575</name>
</gene>
<proteinExistence type="predicted"/>
<dbReference type="EMBL" id="CM056779">
    <property type="protein sequence ID" value="KAJ8719400.1"/>
    <property type="molecule type" value="Genomic_DNA"/>
</dbReference>
<keyword evidence="2" id="KW-1185">Reference proteome</keyword>
<name>A0ACC2QJT8_9NEOP</name>
<reference evidence="1" key="1">
    <citation type="submission" date="2023-03" db="EMBL/GenBank/DDBJ databases">
        <title>Chromosome-level genomes of two armyworms, Mythimna separata and Mythimna loreyi, provide insights into the biosynthesis and reception of sex pheromones.</title>
        <authorList>
            <person name="Zhao H."/>
        </authorList>
    </citation>
    <scope>NUCLEOTIDE SEQUENCE</scope>
    <source>
        <strain evidence="1">BeijingLab</strain>
    </source>
</reference>
<evidence type="ECO:0000313" key="1">
    <source>
        <dbReference type="EMBL" id="KAJ8719400.1"/>
    </source>
</evidence>
<sequence>MMSNNSTEEQNPFFYDYDPESVASKLVIAFFFTDVILGTLIYFAGGLKQINRWLLHTYYCYSLSGSVLTVLLTTATMGLSARGWFTLNTSALNLIIGALTILGCCVTIALQIHFVLILRKEIVERFKSKFMKVRAEIEYPVKIDEETVEKEKG</sequence>
<accession>A0ACC2QJT8</accession>
<dbReference type="Proteomes" id="UP001231649">
    <property type="component" value="Chromosome 3"/>
</dbReference>